<dbReference type="PANTHER" id="PTHR32120:SF10">
    <property type="entry name" value="SMALL RIBOSOMAL SUBUNIT BIOGENESIS GTPASE RSGA"/>
    <property type="match status" value="1"/>
</dbReference>
<evidence type="ECO:0000313" key="15">
    <source>
        <dbReference type="Proteomes" id="UP000176204"/>
    </source>
</evidence>
<sequence>MTVTLDNLGWDSRFEEAFRQLAQPGWYPARIIRETKINYTVIGQGTGDHDVVLSGKVWNDADSDADLPAVGDWVAVDPGQEGDIPVIRARLPRKTCFSRKAPGKSTAEQVIGANIDIVVIVTDAGEDFNPRRIERYLTLVRKSGADPIVLINKADQTPKGILQEAVDSLRSLAPNLPVHPISARKRKGYPDILALVPSGLTITIVGSSGVGKSTLVNSLLGEEWLDTGDVNAVTGKGRHTTVARELVILPDGGCLIDNPGMREIQMWTDAETLRANFADLSELAAQCKFADCSHGKDAGCAIRAAVGNGTLSQERYEHYMRLDEEIEELVRRSEKRQMTLERVNKRKTREKIRNYEDRRDQRRDRHPNRPC</sequence>
<dbReference type="PROSITE" id="PS51721">
    <property type="entry name" value="G_CP"/>
    <property type="match status" value="1"/>
</dbReference>
<evidence type="ECO:0000259" key="12">
    <source>
        <dbReference type="PROSITE" id="PS50936"/>
    </source>
</evidence>
<feature type="binding site" evidence="10">
    <location>
        <position position="294"/>
    </location>
    <ligand>
        <name>Zn(2+)</name>
        <dbReference type="ChEBI" id="CHEBI:29105"/>
    </ligand>
</feature>
<reference evidence="15" key="1">
    <citation type="submission" date="2016-09" db="EMBL/GenBank/DDBJ databases">
        <authorList>
            <person name="Koehorst J."/>
        </authorList>
    </citation>
    <scope>NUCLEOTIDE SEQUENCE [LARGE SCALE GENOMIC DNA]</scope>
</reference>
<dbReference type="InterPro" id="IPR027417">
    <property type="entry name" value="P-loop_NTPase"/>
</dbReference>
<dbReference type="HAMAP" id="MF_01820">
    <property type="entry name" value="GTPase_RsgA"/>
    <property type="match status" value="1"/>
</dbReference>
<dbReference type="GO" id="GO:0005737">
    <property type="term" value="C:cytoplasm"/>
    <property type="evidence" value="ECO:0007669"/>
    <property type="project" value="UniProtKB-SubCell"/>
</dbReference>
<dbReference type="EC" id="3.6.1.-" evidence="10"/>
<keyword evidence="4 10" id="KW-0699">rRNA-binding</keyword>
<evidence type="ECO:0000256" key="2">
    <source>
        <dbReference type="ARBA" id="ARBA00022517"/>
    </source>
</evidence>
<comment type="function">
    <text evidence="10">One of several proteins that assist in the late maturation steps of the functional core of the 30S ribosomal subunit. Helps release RbfA from mature subunits. May play a role in the assembly of ribosomal proteins into the subunit. Circularly permuted GTPase that catalyzes slow GTP hydrolysis, GTPase activity is stimulated by the 30S ribosomal subunit.</text>
</comment>
<feature type="domain" description="CP-type G" evidence="13">
    <location>
        <begin position="104"/>
        <end position="264"/>
    </location>
</feature>
<organism evidence="14 15">
    <name type="scientific">Akkermansia glycaniphila</name>
    <dbReference type="NCBI Taxonomy" id="1679444"/>
    <lineage>
        <taxon>Bacteria</taxon>
        <taxon>Pseudomonadati</taxon>
        <taxon>Verrucomicrobiota</taxon>
        <taxon>Verrucomicrobiia</taxon>
        <taxon>Verrucomicrobiales</taxon>
        <taxon>Akkermansiaceae</taxon>
        <taxon>Akkermansia</taxon>
    </lineage>
</organism>
<dbReference type="KEGG" id="agl:PYTT_0405"/>
<evidence type="ECO:0000256" key="1">
    <source>
        <dbReference type="ARBA" id="ARBA00022490"/>
    </source>
</evidence>
<proteinExistence type="inferred from homology"/>
<comment type="subunit">
    <text evidence="10">Monomer. Associates with 30S ribosomal subunit, binds 16S rRNA.</text>
</comment>
<feature type="binding site" evidence="10">
    <location>
        <begin position="206"/>
        <end position="214"/>
    </location>
    <ligand>
        <name>GTP</name>
        <dbReference type="ChEBI" id="CHEBI:37565"/>
    </ligand>
</feature>
<comment type="similarity">
    <text evidence="10">Belongs to the TRAFAC class YlqF/YawG GTPase family. RsgA subfamily.</text>
</comment>
<keyword evidence="3 10" id="KW-0479">Metal-binding</keyword>
<evidence type="ECO:0000256" key="10">
    <source>
        <dbReference type="HAMAP-Rule" id="MF_01820"/>
    </source>
</evidence>
<evidence type="ECO:0000259" key="13">
    <source>
        <dbReference type="PROSITE" id="PS51721"/>
    </source>
</evidence>
<evidence type="ECO:0000256" key="5">
    <source>
        <dbReference type="ARBA" id="ARBA00022741"/>
    </source>
</evidence>
<dbReference type="CDD" id="cd01854">
    <property type="entry name" value="YjeQ_EngC"/>
    <property type="match status" value="1"/>
</dbReference>
<dbReference type="InterPro" id="IPR004881">
    <property type="entry name" value="Ribosome_biogen_GTPase_RsgA"/>
</dbReference>
<dbReference type="PATRIC" id="fig|1679444.3.peg.2255"/>
<comment type="subcellular location">
    <subcellularLocation>
        <location evidence="10">Cytoplasm</location>
    </subcellularLocation>
</comment>
<evidence type="ECO:0000256" key="3">
    <source>
        <dbReference type="ARBA" id="ARBA00022723"/>
    </source>
</evidence>
<dbReference type="InterPro" id="IPR010914">
    <property type="entry name" value="RsgA_GTPase_dom"/>
</dbReference>
<dbReference type="Pfam" id="PF03193">
    <property type="entry name" value="RsgA_GTPase"/>
    <property type="match status" value="1"/>
</dbReference>
<dbReference type="Gene3D" id="1.10.40.50">
    <property type="entry name" value="Probable gtpase engc, domain 3"/>
    <property type="match status" value="1"/>
</dbReference>
<dbReference type="Gene3D" id="3.40.50.300">
    <property type="entry name" value="P-loop containing nucleotide triphosphate hydrolases"/>
    <property type="match status" value="1"/>
</dbReference>
<evidence type="ECO:0000313" key="14">
    <source>
        <dbReference type="EMBL" id="SEH74597.1"/>
    </source>
</evidence>
<keyword evidence="15" id="KW-1185">Reference proteome</keyword>
<evidence type="ECO:0000256" key="11">
    <source>
        <dbReference type="SAM" id="MobiDB-lite"/>
    </source>
</evidence>
<protein>
    <recommendedName>
        <fullName evidence="10">Small ribosomal subunit biogenesis GTPase RsgA</fullName>
        <ecNumber evidence="10">3.6.1.-</ecNumber>
    </recommendedName>
</protein>
<feature type="compositionally biased region" description="Basic and acidic residues" evidence="11">
    <location>
        <begin position="351"/>
        <end position="363"/>
    </location>
</feature>
<keyword evidence="2 10" id="KW-0690">Ribosome biogenesis</keyword>
<feature type="binding site" evidence="10">
    <location>
        <position position="287"/>
    </location>
    <ligand>
        <name>Zn(2+)</name>
        <dbReference type="ChEBI" id="CHEBI:29105"/>
    </ligand>
</feature>
<dbReference type="OrthoDB" id="9809485at2"/>
<keyword evidence="5 10" id="KW-0547">Nucleotide-binding</keyword>
<feature type="binding site" evidence="10">
    <location>
        <position position="300"/>
    </location>
    <ligand>
        <name>Zn(2+)</name>
        <dbReference type="ChEBI" id="CHEBI:29105"/>
    </ligand>
</feature>
<accession>A0A1C7PDB9</accession>
<dbReference type="RefSeq" id="WP_067773788.1">
    <property type="nucleotide sequence ID" value="NZ_LIGX01000014.1"/>
</dbReference>
<feature type="region of interest" description="Disordered" evidence="11">
    <location>
        <begin position="343"/>
        <end position="371"/>
    </location>
</feature>
<name>A0A1C7PDB9_9BACT</name>
<dbReference type="GO" id="GO:0019843">
    <property type="term" value="F:rRNA binding"/>
    <property type="evidence" value="ECO:0007669"/>
    <property type="project" value="UniProtKB-KW"/>
</dbReference>
<dbReference type="SUPFAM" id="SSF52540">
    <property type="entry name" value="P-loop containing nucleoside triphosphate hydrolases"/>
    <property type="match status" value="1"/>
</dbReference>
<keyword evidence="8 10" id="KW-0694">RNA-binding</keyword>
<keyword evidence="9 10" id="KW-0342">GTP-binding</keyword>
<dbReference type="GO" id="GO:0005525">
    <property type="term" value="F:GTP binding"/>
    <property type="evidence" value="ECO:0007669"/>
    <property type="project" value="UniProtKB-UniRule"/>
</dbReference>
<feature type="binding site" evidence="10">
    <location>
        <begin position="152"/>
        <end position="155"/>
    </location>
    <ligand>
        <name>GTP</name>
        <dbReference type="ChEBI" id="CHEBI:37565"/>
    </ligand>
</feature>
<dbReference type="AlphaFoldDB" id="A0A1C7PDB9"/>
<dbReference type="GO" id="GO:0046872">
    <property type="term" value="F:metal ion binding"/>
    <property type="evidence" value="ECO:0007669"/>
    <property type="project" value="UniProtKB-KW"/>
</dbReference>
<feature type="domain" description="EngC GTPase" evidence="12">
    <location>
        <begin position="113"/>
        <end position="262"/>
    </location>
</feature>
<gene>
    <name evidence="10" type="primary">rsgA</name>
    <name evidence="14" type="ORF">PYTT_0405</name>
</gene>
<dbReference type="InterPro" id="IPR030378">
    <property type="entry name" value="G_CP_dom"/>
</dbReference>
<evidence type="ECO:0000256" key="8">
    <source>
        <dbReference type="ARBA" id="ARBA00022884"/>
    </source>
</evidence>
<dbReference type="STRING" id="1679444.PYTT_0405"/>
<evidence type="ECO:0000256" key="4">
    <source>
        <dbReference type="ARBA" id="ARBA00022730"/>
    </source>
</evidence>
<evidence type="ECO:0000256" key="7">
    <source>
        <dbReference type="ARBA" id="ARBA00022833"/>
    </source>
</evidence>
<dbReference type="EMBL" id="LT629973">
    <property type="protein sequence ID" value="SEH74597.1"/>
    <property type="molecule type" value="Genomic_DNA"/>
</dbReference>
<comment type="cofactor">
    <cofactor evidence="10">
        <name>Zn(2+)</name>
        <dbReference type="ChEBI" id="CHEBI:29105"/>
    </cofactor>
    <text evidence="10">Binds 1 zinc ion per subunit.</text>
</comment>
<dbReference type="GO" id="GO:0042274">
    <property type="term" value="P:ribosomal small subunit biogenesis"/>
    <property type="evidence" value="ECO:0007669"/>
    <property type="project" value="UniProtKB-UniRule"/>
</dbReference>
<dbReference type="GO" id="GO:0003924">
    <property type="term" value="F:GTPase activity"/>
    <property type="evidence" value="ECO:0007669"/>
    <property type="project" value="UniProtKB-UniRule"/>
</dbReference>
<dbReference type="PROSITE" id="PS50936">
    <property type="entry name" value="ENGC_GTPASE"/>
    <property type="match status" value="1"/>
</dbReference>
<keyword evidence="7 10" id="KW-0862">Zinc</keyword>
<feature type="binding site" evidence="10">
    <location>
        <position position="292"/>
    </location>
    <ligand>
        <name>Zn(2+)</name>
        <dbReference type="ChEBI" id="CHEBI:29105"/>
    </ligand>
</feature>
<keyword evidence="6 10" id="KW-0378">Hydrolase</keyword>
<keyword evidence="1 10" id="KW-0963">Cytoplasm</keyword>
<dbReference type="PANTHER" id="PTHR32120">
    <property type="entry name" value="SMALL RIBOSOMAL SUBUNIT BIOGENESIS GTPASE RSGA"/>
    <property type="match status" value="1"/>
</dbReference>
<dbReference type="Proteomes" id="UP000176204">
    <property type="component" value="Chromosome I"/>
</dbReference>
<evidence type="ECO:0000256" key="6">
    <source>
        <dbReference type="ARBA" id="ARBA00022801"/>
    </source>
</evidence>
<evidence type="ECO:0000256" key="9">
    <source>
        <dbReference type="ARBA" id="ARBA00023134"/>
    </source>
</evidence>
<dbReference type="NCBIfam" id="TIGR00157">
    <property type="entry name" value="ribosome small subunit-dependent GTPase A"/>
    <property type="match status" value="1"/>
</dbReference>